<organism evidence="1 2">
    <name type="scientific">Nocardioides zeae</name>
    <dbReference type="NCBI Taxonomy" id="1457234"/>
    <lineage>
        <taxon>Bacteria</taxon>
        <taxon>Bacillati</taxon>
        <taxon>Actinomycetota</taxon>
        <taxon>Actinomycetes</taxon>
        <taxon>Propionibacteriales</taxon>
        <taxon>Nocardioidaceae</taxon>
        <taxon>Nocardioides</taxon>
    </lineage>
</organism>
<gene>
    <name evidence="1" type="ORF">G3T38_04175</name>
</gene>
<keyword evidence="2" id="KW-1185">Reference proteome</keyword>
<dbReference type="EMBL" id="JAAGXA010000002">
    <property type="protein sequence ID" value="NEN77470.1"/>
    <property type="molecule type" value="Genomic_DNA"/>
</dbReference>
<dbReference type="SUPFAM" id="SSF48239">
    <property type="entry name" value="Terpenoid cyclases/Protein prenyltransferases"/>
    <property type="match status" value="1"/>
</dbReference>
<evidence type="ECO:0000313" key="2">
    <source>
        <dbReference type="Proteomes" id="UP000468687"/>
    </source>
</evidence>
<protein>
    <recommendedName>
        <fullName evidence="3">Prenyltransferase</fullName>
    </recommendedName>
</protein>
<dbReference type="Proteomes" id="UP000468687">
    <property type="component" value="Unassembled WGS sequence"/>
</dbReference>
<reference evidence="1 2" key="1">
    <citation type="journal article" date="2014" name="Int. J. Syst. Evol. Microbiol.">
        <title>Nocardioides zeae sp. nov., isolated from the stem of Zea mays.</title>
        <authorList>
            <person name="Glaeser S.P."/>
            <person name="McInroy J.A."/>
            <person name="Busse H.J."/>
            <person name="Kampfer P."/>
        </authorList>
    </citation>
    <scope>NUCLEOTIDE SEQUENCE [LARGE SCALE GENOMIC DNA]</scope>
    <source>
        <strain evidence="1 2">JCM 30728</strain>
    </source>
</reference>
<evidence type="ECO:0000313" key="1">
    <source>
        <dbReference type="EMBL" id="NEN77470.1"/>
    </source>
</evidence>
<name>A0A6P0HGT4_9ACTN</name>
<dbReference type="AlphaFoldDB" id="A0A6P0HGT4"/>
<accession>A0A6P0HGT4</accession>
<evidence type="ECO:0008006" key="3">
    <source>
        <dbReference type="Google" id="ProtNLM"/>
    </source>
</evidence>
<dbReference type="InterPro" id="IPR008930">
    <property type="entry name" value="Terpenoid_cyclase/PrenylTrfase"/>
</dbReference>
<sequence>MSIDLPAAVAFVEANARLLDRRRAELLLGTGTRHRVVAALRPYANADGGFGSALEPDVRGPHSEPTAALAALEVLAEVGTLDDPATADLVRGVAAWVAGVAEAGGGVPFVVAATAEHPRGPWMQPTPGGSHLTFGLAGALHGRDLPWVGVGTAWCWARLEGAEPLDAYSVKFALDLLDAVSDDHPDAARADAAVERLRDLVGAEGTIPVPGGTDGERLHLLDVAPRPRGRSRGLFTADQVAADLDRLEAGQQDDGGWTFDWLAWSPGQSAEWRGLVTLRALRVLAAHGRLG</sequence>
<dbReference type="RefSeq" id="WP_163770830.1">
    <property type="nucleotide sequence ID" value="NZ_JAAGXA010000002.1"/>
</dbReference>
<proteinExistence type="predicted"/>
<comment type="caution">
    <text evidence="1">The sequence shown here is derived from an EMBL/GenBank/DDBJ whole genome shotgun (WGS) entry which is preliminary data.</text>
</comment>